<sequence length="91" mass="10825">MPNWMVEFLYVVLMSKRCVFAFLLGIILFFLISAYGHHAMENFQLQGVFKGIEDVIRDKFLRRYDKLALGALIACWILAIKFYIKDRKRFL</sequence>
<gene>
    <name evidence="2" type="ORF">ACFOEW_03405</name>
</gene>
<evidence type="ECO:0000256" key="1">
    <source>
        <dbReference type="SAM" id="Phobius"/>
    </source>
</evidence>
<keyword evidence="3" id="KW-1185">Reference proteome</keyword>
<reference evidence="3" key="1">
    <citation type="journal article" date="2019" name="Int. J. Syst. Evol. Microbiol.">
        <title>The Global Catalogue of Microorganisms (GCM) 10K type strain sequencing project: providing services to taxonomists for standard genome sequencing and annotation.</title>
        <authorList>
            <consortium name="The Broad Institute Genomics Platform"/>
            <consortium name="The Broad Institute Genome Sequencing Center for Infectious Disease"/>
            <person name="Wu L."/>
            <person name="Ma J."/>
        </authorList>
    </citation>
    <scope>NUCLEOTIDE SEQUENCE [LARGE SCALE GENOMIC DNA]</scope>
    <source>
        <strain evidence="3">KCTC 52449</strain>
    </source>
</reference>
<accession>A0ABV7JSD9</accession>
<evidence type="ECO:0000313" key="2">
    <source>
        <dbReference type="EMBL" id="MFC3200866.1"/>
    </source>
</evidence>
<comment type="caution">
    <text evidence="2">The sequence shown here is derived from an EMBL/GenBank/DDBJ whole genome shotgun (WGS) entry which is preliminary data.</text>
</comment>
<dbReference type="RefSeq" id="WP_123324670.1">
    <property type="nucleotide sequence ID" value="NZ_JBHRSX010000009.1"/>
</dbReference>
<protein>
    <submittedName>
        <fullName evidence="2">Uncharacterized protein</fullName>
    </submittedName>
</protein>
<evidence type="ECO:0000313" key="3">
    <source>
        <dbReference type="Proteomes" id="UP001595477"/>
    </source>
</evidence>
<keyword evidence="1" id="KW-0812">Transmembrane</keyword>
<organism evidence="2 3">
    <name type="scientific">Alteromonas oceani</name>
    <dbReference type="NCBI Taxonomy" id="2071609"/>
    <lineage>
        <taxon>Bacteria</taxon>
        <taxon>Pseudomonadati</taxon>
        <taxon>Pseudomonadota</taxon>
        <taxon>Gammaproteobacteria</taxon>
        <taxon>Alteromonadales</taxon>
        <taxon>Alteromonadaceae</taxon>
        <taxon>Alteromonas/Salinimonas group</taxon>
        <taxon>Alteromonas</taxon>
    </lineage>
</organism>
<name>A0ABV7JSD9_9ALTE</name>
<keyword evidence="1" id="KW-0472">Membrane</keyword>
<dbReference type="EMBL" id="JBHRSX010000009">
    <property type="protein sequence ID" value="MFC3200866.1"/>
    <property type="molecule type" value="Genomic_DNA"/>
</dbReference>
<feature type="transmembrane region" description="Helical" evidence="1">
    <location>
        <begin position="67"/>
        <end position="84"/>
    </location>
</feature>
<proteinExistence type="predicted"/>
<dbReference type="Proteomes" id="UP001595477">
    <property type="component" value="Unassembled WGS sequence"/>
</dbReference>
<keyword evidence="1" id="KW-1133">Transmembrane helix</keyword>